<reference evidence="2" key="1">
    <citation type="submission" date="2016-10" db="EMBL/GenBank/DDBJ databases">
        <authorList>
            <person name="Varghese N."/>
            <person name="Submissions S."/>
        </authorList>
    </citation>
    <scope>NUCLEOTIDE SEQUENCE [LARGE SCALE GENOMIC DNA]</scope>
    <source>
        <strain evidence="2">CGMCC 1.7736</strain>
    </source>
</reference>
<protein>
    <submittedName>
        <fullName evidence="1">Uncharacterized protein</fullName>
    </submittedName>
</protein>
<keyword evidence="2" id="KW-1185">Reference proteome</keyword>
<dbReference type="AlphaFoldDB" id="A0A1I6HUJ7"/>
<dbReference type="Proteomes" id="UP000198531">
    <property type="component" value="Unassembled WGS sequence"/>
</dbReference>
<evidence type="ECO:0000313" key="2">
    <source>
        <dbReference type="Proteomes" id="UP000198531"/>
    </source>
</evidence>
<name>A0A1I6HUJ7_9EURY</name>
<dbReference type="EMBL" id="FOYT01000002">
    <property type="protein sequence ID" value="SFR58068.1"/>
    <property type="molecule type" value="Genomic_DNA"/>
</dbReference>
<accession>A0A1I6HUJ7</accession>
<gene>
    <name evidence="1" type="ORF">SAMN04487947_2517</name>
</gene>
<sequence length="85" mass="9653">MVLNGLHDSDEVQKKEEGQIIGSTIEGEMWVLDTKEHARTVIRMFGDLPDEKVNAMGLDELRSYVKAEIADYTGHIGSKVWYKQT</sequence>
<organism evidence="1 2">
    <name type="scientific">Halogeometricum rufum</name>
    <dbReference type="NCBI Taxonomy" id="553469"/>
    <lineage>
        <taxon>Archaea</taxon>
        <taxon>Methanobacteriati</taxon>
        <taxon>Methanobacteriota</taxon>
        <taxon>Stenosarchaea group</taxon>
        <taxon>Halobacteria</taxon>
        <taxon>Halobacteriales</taxon>
        <taxon>Haloferacaceae</taxon>
        <taxon>Halogeometricum</taxon>
    </lineage>
</organism>
<proteinExistence type="predicted"/>
<evidence type="ECO:0000313" key="1">
    <source>
        <dbReference type="EMBL" id="SFR58068.1"/>
    </source>
</evidence>